<evidence type="ECO:0000313" key="3">
    <source>
        <dbReference type="Proteomes" id="UP000251993"/>
    </source>
</evidence>
<gene>
    <name evidence="2" type="ORF">DR864_14120</name>
</gene>
<keyword evidence="3" id="KW-1185">Reference proteome</keyword>
<organism evidence="2 3">
    <name type="scientific">Runella rosea</name>
    <dbReference type="NCBI Taxonomy" id="2259595"/>
    <lineage>
        <taxon>Bacteria</taxon>
        <taxon>Pseudomonadati</taxon>
        <taxon>Bacteroidota</taxon>
        <taxon>Cytophagia</taxon>
        <taxon>Cytophagales</taxon>
        <taxon>Spirosomataceae</taxon>
        <taxon>Runella</taxon>
    </lineage>
</organism>
<evidence type="ECO:0000313" key="2">
    <source>
        <dbReference type="EMBL" id="AXE18803.1"/>
    </source>
</evidence>
<feature type="domain" description="Type I restriction enzyme R protein N-terminal" evidence="1">
    <location>
        <begin position="35"/>
        <end position="142"/>
    </location>
</feature>
<dbReference type="RefSeq" id="WP_114067585.1">
    <property type="nucleotide sequence ID" value="NZ_CP030850.1"/>
</dbReference>
<keyword evidence="2" id="KW-0540">Nuclease</keyword>
<dbReference type="AlphaFoldDB" id="A0A344TJI2"/>
<dbReference type="GO" id="GO:0004519">
    <property type="term" value="F:endonuclease activity"/>
    <property type="evidence" value="ECO:0007669"/>
    <property type="project" value="UniProtKB-KW"/>
</dbReference>
<keyword evidence="2" id="KW-0378">Hydrolase</keyword>
<protein>
    <submittedName>
        <fullName evidence="2">Restriction endonuclease subunit R</fullName>
    </submittedName>
</protein>
<reference evidence="2 3" key="1">
    <citation type="submission" date="2018-07" db="EMBL/GenBank/DDBJ databases">
        <title>Genome sequencing of Runella.</title>
        <authorList>
            <person name="Baek M.-G."/>
            <person name="Yi H."/>
        </authorList>
    </citation>
    <scope>NUCLEOTIDE SEQUENCE [LARGE SCALE GENOMIC DNA]</scope>
    <source>
        <strain evidence="2 3">HYN0085</strain>
    </source>
</reference>
<accession>A0A344TJI2</accession>
<dbReference type="InterPro" id="IPR029464">
    <property type="entry name" value="HSDR_N"/>
</dbReference>
<dbReference type="Pfam" id="PF13588">
    <property type="entry name" value="HSDR_N_2"/>
    <property type="match status" value="1"/>
</dbReference>
<proteinExistence type="predicted"/>
<dbReference type="KEGG" id="run:DR864_14120"/>
<dbReference type="Proteomes" id="UP000251993">
    <property type="component" value="Chromosome"/>
</dbReference>
<name>A0A344TJI2_9BACT</name>
<dbReference type="OrthoDB" id="9790377at2"/>
<sequence length="149" mass="17420">MVQLNLPAFEYKVTKIGEKPYIFDIIRRKYVVITPEEWVRQHVLHWLMGEHRFPKALIRTESGLTYHQLAKRTDILIYDREGIPFLLVECKAPHISLNDVVFEQAIRYNSILKARYVLISNGMDYFVFEVKDGQAFLLDTIPSYAGGTE</sequence>
<dbReference type="EMBL" id="CP030850">
    <property type="protein sequence ID" value="AXE18803.1"/>
    <property type="molecule type" value="Genomic_DNA"/>
</dbReference>
<evidence type="ECO:0000259" key="1">
    <source>
        <dbReference type="Pfam" id="PF13588"/>
    </source>
</evidence>
<keyword evidence="2" id="KW-0255">Endonuclease</keyword>
<dbReference type="Gene3D" id="3.90.1570.30">
    <property type="match status" value="1"/>
</dbReference>